<evidence type="ECO:0000313" key="3">
    <source>
        <dbReference type="EMBL" id="CAA7037434.1"/>
    </source>
</evidence>
<dbReference type="EMBL" id="CACVBM020001174">
    <property type="protein sequence ID" value="CAA7037434.1"/>
    <property type="molecule type" value="Genomic_DNA"/>
</dbReference>
<proteinExistence type="predicted"/>
<evidence type="ECO:0000259" key="2">
    <source>
        <dbReference type="Pfam" id="PF03168"/>
    </source>
</evidence>
<keyword evidence="5" id="KW-1185">Reference proteome</keyword>
<feature type="transmembrane region" description="Helical" evidence="1">
    <location>
        <begin position="47"/>
        <end position="75"/>
    </location>
</feature>
<keyword evidence="1" id="KW-0812">Transmembrane</keyword>
<dbReference type="Proteomes" id="UP000467841">
    <property type="component" value="Unassembled WGS sequence"/>
</dbReference>
<dbReference type="SUPFAM" id="SSF117070">
    <property type="entry name" value="LEA14-like"/>
    <property type="match status" value="1"/>
</dbReference>
<reference evidence="4 5" key="1">
    <citation type="submission" date="2020-01" db="EMBL/GenBank/DDBJ databases">
        <authorList>
            <person name="Mishra B."/>
        </authorList>
    </citation>
    <scope>NUCLEOTIDE SEQUENCE [LARGE SCALE GENOMIC DNA]</scope>
</reference>
<feature type="domain" description="Late embryogenesis abundant protein LEA-2 subgroup" evidence="2">
    <location>
        <begin position="96"/>
        <end position="184"/>
    </location>
</feature>
<dbReference type="InterPro" id="IPR055301">
    <property type="entry name" value="Lea14-like_2"/>
</dbReference>
<evidence type="ECO:0000313" key="4">
    <source>
        <dbReference type="EMBL" id="CAA7047638.1"/>
    </source>
</evidence>
<dbReference type="OrthoDB" id="764273at2759"/>
<evidence type="ECO:0000256" key="1">
    <source>
        <dbReference type="SAM" id="Phobius"/>
    </source>
</evidence>
<dbReference type="Gene3D" id="2.60.40.1820">
    <property type="match status" value="1"/>
</dbReference>
<dbReference type="EMBL" id="CACVBM020001380">
    <property type="protein sequence ID" value="CAA7047638.1"/>
    <property type="molecule type" value="Genomic_DNA"/>
</dbReference>
<organism evidence="4 5">
    <name type="scientific">Microthlaspi erraticum</name>
    <dbReference type="NCBI Taxonomy" id="1685480"/>
    <lineage>
        <taxon>Eukaryota</taxon>
        <taxon>Viridiplantae</taxon>
        <taxon>Streptophyta</taxon>
        <taxon>Embryophyta</taxon>
        <taxon>Tracheophyta</taxon>
        <taxon>Spermatophyta</taxon>
        <taxon>Magnoliopsida</taxon>
        <taxon>eudicotyledons</taxon>
        <taxon>Gunneridae</taxon>
        <taxon>Pentapetalae</taxon>
        <taxon>rosids</taxon>
        <taxon>malvids</taxon>
        <taxon>Brassicales</taxon>
        <taxon>Brassicaceae</taxon>
        <taxon>Coluteocarpeae</taxon>
        <taxon>Microthlaspi</taxon>
    </lineage>
</organism>
<evidence type="ECO:0000313" key="5">
    <source>
        <dbReference type="Proteomes" id="UP000467841"/>
    </source>
</evidence>
<name>A0A6D2JU81_9BRAS</name>
<dbReference type="Pfam" id="PF03168">
    <property type="entry name" value="LEA_2"/>
    <property type="match status" value="1"/>
</dbReference>
<keyword evidence="1" id="KW-0472">Membrane</keyword>
<dbReference type="PANTHER" id="PTHR31852">
    <property type="entry name" value="LATE EMBRYOGENESIS ABUNDANT (LEA) HYDROXYPROLINE-RICH GLYCOPROTEIN FAMILY"/>
    <property type="match status" value="1"/>
</dbReference>
<accession>A0A6D2JU81</accession>
<dbReference type="InterPro" id="IPR004864">
    <property type="entry name" value="LEA_2"/>
</dbReference>
<sequence>MADSKEDQAKPLAPLSLTTRSDQPLEDHHYYHDDRTKHFHSRSRTRLILCCGFIASLTLIIAFTFIVLSLTVFHLHSPTLTVDSISNRNATVSLEISLRNPNAASFKVRNVTFLLHYGDFVVAEDTGRRSETIPAKRTVRMNLTAEIVTTKLPASLAGVDLKSSVVVSGKVKIFKIFKKSVHLTKDCFMKMTINNSSKLTFQCSRTRNAHEQIQT</sequence>
<protein>
    <recommendedName>
        <fullName evidence="2">Late embryogenesis abundant protein LEA-2 subgroup domain-containing protein</fullName>
    </recommendedName>
</protein>
<gene>
    <name evidence="3" type="ORF">MERR_LOCUS24669</name>
    <name evidence="4" type="ORF">MERR_LOCUS34873</name>
</gene>
<keyword evidence="1" id="KW-1133">Transmembrane helix</keyword>
<dbReference type="AlphaFoldDB" id="A0A6D2JU81"/>